<dbReference type="Gene3D" id="3.40.50.12780">
    <property type="entry name" value="N-terminal domain of ligase-like"/>
    <property type="match status" value="1"/>
</dbReference>
<gene>
    <name evidence="3" type="primary">LOC125179380</name>
</gene>
<dbReference type="RefSeq" id="XP_047741098.1">
    <property type="nucleotide sequence ID" value="XM_047885142.1"/>
</dbReference>
<organism evidence="2 3">
    <name type="scientific">Hyalella azteca</name>
    <name type="common">Amphipod</name>
    <dbReference type="NCBI Taxonomy" id="294128"/>
    <lineage>
        <taxon>Eukaryota</taxon>
        <taxon>Metazoa</taxon>
        <taxon>Ecdysozoa</taxon>
        <taxon>Arthropoda</taxon>
        <taxon>Crustacea</taxon>
        <taxon>Multicrustacea</taxon>
        <taxon>Malacostraca</taxon>
        <taxon>Eumalacostraca</taxon>
        <taxon>Peracarida</taxon>
        <taxon>Amphipoda</taxon>
        <taxon>Senticaudata</taxon>
        <taxon>Talitrida</taxon>
        <taxon>Talitroidea</taxon>
        <taxon>Hyalellidae</taxon>
        <taxon>Hyalella</taxon>
    </lineage>
</organism>
<evidence type="ECO:0000313" key="2">
    <source>
        <dbReference type="Proteomes" id="UP000694843"/>
    </source>
</evidence>
<reference evidence="3" key="1">
    <citation type="submission" date="2025-08" db="UniProtKB">
        <authorList>
            <consortium name="RefSeq"/>
        </authorList>
    </citation>
    <scope>IDENTIFICATION</scope>
</reference>
<dbReference type="SUPFAM" id="SSF56801">
    <property type="entry name" value="Acetyl-CoA synthetase-like"/>
    <property type="match status" value="1"/>
</dbReference>
<proteinExistence type="predicted"/>
<accession>A0A979FWY8</accession>
<name>A0A979FWY8_HYAAZ</name>
<feature type="domain" description="AMP-dependent synthetase/ligase" evidence="1">
    <location>
        <begin position="24"/>
        <end position="103"/>
    </location>
</feature>
<dbReference type="Proteomes" id="UP000694843">
    <property type="component" value="Unplaced"/>
</dbReference>
<dbReference type="AlphaFoldDB" id="A0A979FWY8"/>
<dbReference type="GeneID" id="125179380"/>
<evidence type="ECO:0000313" key="3">
    <source>
        <dbReference type="RefSeq" id="XP_047741098.1"/>
    </source>
</evidence>
<dbReference type="KEGG" id="hazt:125179380"/>
<dbReference type="OrthoDB" id="416786at2759"/>
<feature type="non-terminal residue" evidence="3">
    <location>
        <position position="103"/>
    </location>
</feature>
<protein>
    <submittedName>
        <fullName evidence="3">Uncharacterized protein LOC125179380</fullName>
    </submittedName>
</protein>
<evidence type="ECO:0000259" key="1">
    <source>
        <dbReference type="Pfam" id="PF00501"/>
    </source>
</evidence>
<dbReference type="InterPro" id="IPR000873">
    <property type="entry name" value="AMP-dep_synth/lig_dom"/>
</dbReference>
<sequence>MVSPTLRGPIHPPPPLVGSVVEGFQWAVLSHPQTVALIDASTDVSLTYQQLAELVSAISRVLYSHLKQVSNHNPDGDLLVALCMPPSPRLVATILAVMQMGAA</sequence>
<keyword evidence="2" id="KW-1185">Reference proteome</keyword>
<dbReference type="Pfam" id="PF00501">
    <property type="entry name" value="AMP-binding"/>
    <property type="match status" value="1"/>
</dbReference>
<dbReference type="InterPro" id="IPR042099">
    <property type="entry name" value="ANL_N_sf"/>
</dbReference>